<proteinExistence type="predicted"/>
<reference evidence="1" key="1">
    <citation type="submission" date="2021-06" db="EMBL/GenBank/DDBJ databases">
        <authorList>
            <person name="Kallberg Y."/>
            <person name="Tangrot J."/>
            <person name="Rosling A."/>
        </authorList>
    </citation>
    <scope>NUCLEOTIDE SEQUENCE</scope>
    <source>
        <strain evidence="1">MA461A</strain>
    </source>
</reference>
<evidence type="ECO:0000313" key="1">
    <source>
        <dbReference type="EMBL" id="CAG8777667.1"/>
    </source>
</evidence>
<name>A0ACA9R577_9GLOM</name>
<dbReference type="Proteomes" id="UP000789920">
    <property type="component" value="Unassembled WGS sequence"/>
</dbReference>
<sequence>GSQSFISMTLAETFTELTILNSLLSNLQCKEDNRLRQQNYKATKAIQQVNKYRNIARCSLDNFNFELEDGFDLSIWQYKL</sequence>
<keyword evidence="2" id="KW-1185">Reference proteome</keyword>
<gene>
    <name evidence="1" type="ORF">RPERSI_LOCUS17134</name>
</gene>
<feature type="non-terminal residue" evidence="1">
    <location>
        <position position="1"/>
    </location>
</feature>
<accession>A0ACA9R577</accession>
<feature type="non-terminal residue" evidence="1">
    <location>
        <position position="80"/>
    </location>
</feature>
<dbReference type="EMBL" id="CAJVQC010043493">
    <property type="protein sequence ID" value="CAG8777667.1"/>
    <property type="molecule type" value="Genomic_DNA"/>
</dbReference>
<protein>
    <submittedName>
        <fullName evidence="1">32666_t:CDS:1</fullName>
    </submittedName>
</protein>
<comment type="caution">
    <text evidence="1">The sequence shown here is derived from an EMBL/GenBank/DDBJ whole genome shotgun (WGS) entry which is preliminary data.</text>
</comment>
<evidence type="ECO:0000313" key="2">
    <source>
        <dbReference type="Proteomes" id="UP000789920"/>
    </source>
</evidence>
<organism evidence="1 2">
    <name type="scientific">Racocetra persica</name>
    <dbReference type="NCBI Taxonomy" id="160502"/>
    <lineage>
        <taxon>Eukaryota</taxon>
        <taxon>Fungi</taxon>
        <taxon>Fungi incertae sedis</taxon>
        <taxon>Mucoromycota</taxon>
        <taxon>Glomeromycotina</taxon>
        <taxon>Glomeromycetes</taxon>
        <taxon>Diversisporales</taxon>
        <taxon>Gigasporaceae</taxon>
        <taxon>Racocetra</taxon>
    </lineage>
</organism>